<dbReference type="InterPro" id="IPR013373">
    <property type="entry name" value="Flagellin/pilin_N_arc"/>
</dbReference>
<sequence>MKLNFDLNTDERGVSPVIGVILMVAITVILAAVIGAFVLNLGSNLGQTGPSTQLSVSDASDNFDSSNTLAEIQHKGGDQLKASDLKVVVTPPGESAVNIDPVSAGASSNLKVVQTAGGSTTASSLSVGGSWYIVATGGSYPTSGEYNIQVVHKPSQSILIDTDVTIN</sequence>
<dbReference type="AlphaFoldDB" id="A0A830FMF8"/>
<dbReference type="PANTHER" id="PTHR38138">
    <property type="entry name" value="VNG6441H"/>
    <property type="match status" value="1"/>
</dbReference>
<dbReference type="InterPro" id="IPR012859">
    <property type="entry name" value="Pilin_N_archaeal"/>
</dbReference>
<evidence type="ECO:0000256" key="1">
    <source>
        <dbReference type="SAM" id="Phobius"/>
    </source>
</evidence>
<evidence type="ECO:0000313" key="3">
    <source>
        <dbReference type="EMBL" id="GGL70249.1"/>
    </source>
</evidence>
<dbReference type="RefSeq" id="WP_188980450.1">
    <property type="nucleotide sequence ID" value="NZ_BMPG01000005.1"/>
</dbReference>
<reference evidence="3" key="2">
    <citation type="submission" date="2020-09" db="EMBL/GenBank/DDBJ databases">
        <authorList>
            <person name="Sun Q."/>
            <person name="Ohkuma M."/>
        </authorList>
    </citation>
    <scope>NUCLEOTIDE SEQUENCE</scope>
    <source>
        <strain evidence="3">JCM 19596</strain>
    </source>
</reference>
<feature type="transmembrane region" description="Helical" evidence="1">
    <location>
        <begin position="20"/>
        <end position="41"/>
    </location>
</feature>
<comment type="caution">
    <text evidence="3">The sequence shown here is derived from an EMBL/GenBank/DDBJ whole genome shotgun (WGS) entry which is preliminary data.</text>
</comment>
<keyword evidence="1" id="KW-1133">Transmembrane helix</keyword>
<dbReference type="EMBL" id="BMPG01000005">
    <property type="protein sequence ID" value="GGL70249.1"/>
    <property type="molecule type" value="Genomic_DNA"/>
</dbReference>
<protein>
    <recommendedName>
        <fullName evidence="2">Archaeal Type IV pilin N-terminal domain-containing protein</fullName>
    </recommendedName>
</protein>
<evidence type="ECO:0000313" key="4">
    <source>
        <dbReference type="Proteomes" id="UP000607197"/>
    </source>
</evidence>
<keyword evidence="1" id="KW-0472">Membrane</keyword>
<keyword evidence="1" id="KW-0812">Transmembrane</keyword>
<organism evidence="3 4">
    <name type="scientific">Halocalculus aciditolerans</name>
    <dbReference type="NCBI Taxonomy" id="1383812"/>
    <lineage>
        <taxon>Archaea</taxon>
        <taxon>Methanobacteriati</taxon>
        <taxon>Methanobacteriota</taxon>
        <taxon>Stenosarchaea group</taxon>
        <taxon>Halobacteria</taxon>
        <taxon>Halobacteriales</taxon>
        <taxon>Halobacteriaceae</taxon>
        <taxon>Halocalculus</taxon>
    </lineage>
</organism>
<proteinExistence type="predicted"/>
<keyword evidence="4" id="KW-1185">Reference proteome</keyword>
<accession>A0A830FMF8</accession>
<dbReference type="PANTHER" id="PTHR38138:SF1">
    <property type="entry name" value="ARCHAEAL TYPE IV PILIN N-TERMINAL DOMAIN-CONTAINING PROTEIN"/>
    <property type="match status" value="1"/>
</dbReference>
<dbReference type="Proteomes" id="UP000607197">
    <property type="component" value="Unassembled WGS sequence"/>
</dbReference>
<gene>
    <name evidence="3" type="ORF">GCM10009039_30370</name>
</gene>
<feature type="domain" description="Archaeal Type IV pilin N-terminal" evidence="2">
    <location>
        <begin position="12"/>
        <end position="92"/>
    </location>
</feature>
<dbReference type="OrthoDB" id="118020at2157"/>
<dbReference type="Pfam" id="PF07790">
    <property type="entry name" value="Pilin_N"/>
    <property type="match status" value="1"/>
</dbReference>
<dbReference type="NCBIfam" id="TIGR02537">
    <property type="entry name" value="arch_flag_Nterm"/>
    <property type="match status" value="1"/>
</dbReference>
<reference evidence="3" key="1">
    <citation type="journal article" date="2014" name="Int. J. Syst. Evol. Microbiol.">
        <title>Complete genome sequence of Corynebacterium casei LMG S-19264T (=DSM 44701T), isolated from a smear-ripened cheese.</title>
        <authorList>
            <consortium name="US DOE Joint Genome Institute (JGI-PGF)"/>
            <person name="Walter F."/>
            <person name="Albersmeier A."/>
            <person name="Kalinowski J."/>
            <person name="Ruckert C."/>
        </authorList>
    </citation>
    <scope>NUCLEOTIDE SEQUENCE</scope>
    <source>
        <strain evidence="3">JCM 19596</strain>
    </source>
</reference>
<name>A0A830FMF8_9EURY</name>
<evidence type="ECO:0000259" key="2">
    <source>
        <dbReference type="Pfam" id="PF07790"/>
    </source>
</evidence>